<organism evidence="1">
    <name type="scientific">Panicum hallii</name>
    <dbReference type="NCBI Taxonomy" id="206008"/>
    <lineage>
        <taxon>Eukaryota</taxon>
        <taxon>Viridiplantae</taxon>
        <taxon>Streptophyta</taxon>
        <taxon>Embryophyta</taxon>
        <taxon>Tracheophyta</taxon>
        <taxon>Spermatophyta</taxon>
        <taxon>Magnoliopsida</taxon>
        <taxon>Liliopsida</taxon>
        <taxon>Poales</taxon>
        <taxon>Poaceae</taxon>
        <taxon>PACMAD clade</taxon>
        <taxon>Panicoideae</taxon>
        <taxon>Panicodae</taxon>
        <taxon>Paniceae</taxon>
        <taxon>Panicinae</taxon>
        <taxon>Panicum</taxon>
        <taxon>Panicum sect. Panicum</taxon>
    </lineage>
</organism>
<accession>A0A2S3HAM6</accession>
<dbReference type="AlphaFoldDB" id="A0A2S3HAM6"/>
<name>A0A2S3HAM6_9POAL</name>
<dbReference type="EMBL" id="CM008048">
    <property type="protein sequence ID" value="PAN18724.1"/>
    <property type="molecule type" value="Genomic_DNA"/>
</dbReference>
<protein>
    <submittedName>
        <fullName evidence="1">Uncharacterized protein</fullName>
    </submittedName>
</protein>
<proteinExistence type="predicted"/>
<dbReference type="Gramene" id="PAN18724">
    <property type="protein sequence ID" value="PAN18724"/>
    <property type="gene ID" value="PAHAL_3G220900"/>
</dbReference>
<dbReference type="Proteomes" id="UP000243499">
    <property type="component" value="Chromosome 3"/>
</dbReference>
<reference evidence="1" key="1">
    <citation type="submission" date="2018-04" db="EMBL/GenBank/DDBJ databases">
        <title>WGS assembly of Panicum hallii.</title>
        <authorList>
            <person name="Lovell J."/>
            <person name="Jenkins J."/>
            <person name="Lowry D."/>
            <person name="Mamidi S."/>
            <person name="Sreedasyam A."/>
            <person name="Weng X."/>
            <person name="Barry K."/>
            <person name="Bonette J."/>
            <person name="Campitelli B."/>
            <person name="Daum C."/>
            <person name="Gordon S."/>
            <person name="Gould B."/>
            <person name="Lipzen A."/>
            <person name="Macqueen A."/>
            <person name="Palacio-Mejia J."/>
            <person name="Plott C."/>
            <person name="Shakirov E."/>
            <person name="Shu S."/>
            <person name="Yoshinaga Y."/>
            <person name="Zane M."/>
            <person name="Rokhsar D."/>
            <person name="Grimwood J."/>
            <person name="Schmutz J."/>
            <person name="Juenger T."/>
        </authorList>
    </citation>
    <scope>NUCLEOTIDE SEQUENCE [LARGE SCALE GENOMIC DNA]</scope>
    <source>
        <strain evidence="1">FIL2</strain>
    </source>
</reference>
<sequence length="74" mass="8828">MREASRRGILGCTKWMEEEEESGEGLSIWSIDWLFDGRWWWYCLSCSRSYHCIRSRSDQSTISFCRVILLVSNQ</sequence>
<gene>
    <name evidence="1" type="ORF">PAHAL_3G220900</name>
</gene>
<evidence type="ECO:0000313" key="1">
    <source>
        <dbReference type="EMBL" id="PAN18724.1"/>
    </source>
</evidence>